<name>A0A835XQR7_9CHLO</name>
<reference evidence="1" key="1">
    <citation type="journal article" date="2020" name="bioRxiv">
        <title>Comparative genomics of Chlamydomonas.</title>
        <authorList>
            <person name="Craig R.J."/>
            <person name="Hasan A.R."/>
            <person name="Ness R.W."/>
            <person name="Keightley P.D."/>
        </authorList>
    </citation>
    <scope>NUCLEOTIDE SEQUENCE</scope>
    <source>
        <strain evidence="1">CCAP 11/70</strain>
    </source>
</reference>
<evidence type="ECO:0000313" key="2">
    <source>
        <dbReference type="Proteomes" id="UP000612055"/>
    </source>
</evidence>
<gene>
    <name evidence="1" type="ORF">HYH03_014095</name>
</gene>
<proteinExistence type="predicted"/>
<sequence>MLYDVAKGATKEAGEQGRLYNLAGSYLDEAAVLAETITQTDAAISALRAAGLTEAWHHLSTAVEAVRSARLAPKQFAVAVPWSAATAALKAATETAADAMYAYVEAEVKAIAAAAALAAAALAAPF</sequence>
<comment type="caution">
    <text evidence="1">The sequence shown here is derived from an EMBL/GenBank/DDBJ whole genome shotgun (WGS) entry which is preliminary data.</text>
</comment>
<protein>
    <submittedName>
        <fullName evidence="1">Uncharacterized protein</fullName>
    </submittedName>
</protein>
<dbReference type="Proteomes" id="UP000612055">
    <property type="component" value="Unassembled WGS sequence"/>
</dbReference>
<dbReference type="AlphaFoldDB" id="A0A835XQR7"/>
<dbReference type="EMBL" id="JAEHOE010000099">
    <property type="protein sequence ID" value="KAG2487253.1"/>
    <property type="molecule type" value="Genomic_DNA"/>
</dbReference>
<organism evidence="1 2">
    <name type="scientific">Edaphochlamys debaryana</name>
    <dbReference type="NCBI Taxonomy" id="47281"/>
    <lineage>
        <taxon>Eukaryota</taxon>
        <taxon>Viridiplantae</taxon>
        <taxon>Chlorophyta</taxon>
        <taxon>core chlorophytes</taxon>
        <taxon>Chlorophyceae</taxon>
        <taxon>CS clade</taxon>
        <taxon>Chlamydomonadales</taxon>
        <taxon>Chlamydomonadales incertae sedis</taxon>
        <taxon>Edaphochlamys</taxon>
    </lineage>
</organism>
<evidence type="ECO:0000313" key="1">
    <source>
        <dbReference type="EMBL" id="KAG2487253.1"/>
    </source>
</evidence>
<keyword evidence="2" id="KW-1185">Reference proteome</keyword>
<accession>A0A835XQR7</accession>